<accession>A0A0F9BUL7</accession>
<proteinExistence type="predicted"/>
<reference evidence="1" key="1">
    <citation type="journal article" date="2015" name="Nature">
        <title>Complex archaea that bridge the gap between prokaryotes and eukaryotes.</title>
        <authorList>
            <person name="Spang A."/>
            <person name="Saw J.H."/>
            <person name="Jorgensen S.L."/>
            <person name="Zaremba-Niedzwiedzka K."/>
            <person name="Martijn J."/>
            <person name="Lind A.E."/>
            <person name="van Eijk R."/>
            <person name="Schleper C."/>
            <person name="Guy L."/>
            <person name="Ettema T.J."/>
        </authorList>
    </citation>
    <scope>NUCLEOTIDE SEQUENCE</scope>
</reference>
<name>A0A0F9BUL7_9ZZZZ</name>
<organism evidence="1">
    <name type="scientific">marine sediment metagenome</name>
    <dbReference type="NCBI Taxonomy" id="412755"/>
    <lineage>
        <taxon>unclassified sequences</taxon>
        <taxon>metagenomes</taxon>
        <taxon>ecological metagenomes</taxon>
    </lineage>
</organism>
<protein>
    <submittedName>
        <fullName evidence="1">Uncharacterized protein</fullName>
    </submittedName>
</protein>
<gene>
    <name evidence="1" type="ORF">LCGC14_2404190</name>
</gene>
<evidence type="ECO:0000313" key="1">
    <source>
        <dbReference type="EMBL" id="KKL25549.1"/>
    </source>
</evidence>
<comment type="caution">
    <text evidence="1">The sequence shown here is derived from an EMBL/GenBank/DDBJ whole genome shotgun (WGS) entry which is preliminary data.</text>
</comment>
<dbReference type="EMBL" id="LAZR01036173">
    <property type="protein sequence ID" value="KKL25549.1"/>
    <property type="molecule type" value="Genomic_DNA"/>
</dbReference>
<sequence length="57" mass="6720">MIEDSSFKVPNMDLGEYEENIAKILDRAVKLFKRTNLTELAEKWDKILKTYNSKKVN</sequence>
<dbReference type="AlphaFoldDB" id="A0A0F9BUL7"/>